<evidence type="ECO:0000256" key="1">
    <source>
        <dbReference type="SAM" id="MobiDB-lite"/>
    </source>
</evidence>
<sequence length="252" mass="29035">GQLLPLSSSRQTYEMSNAIIKWMRTLYRVRDDICLFFDTELWNATNIFDYERVESDIEQSNSKDFGLLQAIEDPLFLKELLDFTNFDELPIHAFPLLYEFIRSALSEVKQISLSDEELAFKDKIEKEKLVERHNTKQRTSRLLRIYSILYNIFTVLEIIGIIVAIILFFVNKNSYVNDCANRNQSNGSSSNGSHVDCDNEFKIHFALVIAAYAAHRRAKENNAASEHEVSESNVSSAHETSSHRITEKNGKI</sequence>
<keyword evidence="2" id="KW-1133">Transmembrane helix</keyword>
<proteinExistence type="predicted"/>
<protein>
    <submittedName>
        <fullName evidence="3">21610_t:CDS:1</fullName>
    </submittedName>
</protein>
<organism evidence="3 4">
    <name type="scientific">Gigaspora margarita</name>
    <dbReference type="NCBI Taxonomy" id="4874"/>
    <lineage>
        <taxon>Eukaryota</taxon>
        <taxon>Fungi</taxon>
        <taxon>Fungi incertae sedis</taxon>
        <taxon>Mucoromycota</taxon>
        <taxon>Glomeromycotina</taxon>
        <taxon>Glomeromycetes</taxon>
        <taxon>Diversisporales</taxon>
        <taxon>Gigasporaceae</taxon>
        <taxon>Gigaspora</taxon>
    </lineage>
</organism>
<evidence type="ECO:0000256" key="2">
    <source>
        <dbReference type="SAM" id="Phobius"/>
    </source>
</evidence>
<keyword evidence="2" id="KW-0812">Transmembrane</keyword>
<feature type="region of interest" description="Disordered" evidence="1">
    <location>
        <begin position="222"/>
        <end position="252"/>
    </location>
</feature>
<accession>A0ABN7VHZ5</accession>
<feature type="transmembrane region" description="Helical" evidence="2">
    <location>
        <begin position="148"/>
        <end position="170"/>
    </location>
</feature>
<evidence type="ECO:0000313" key="4">
    <source>
        <dbReference type="Proteomes" id="UP000789901"/>
    </source>
</evidence>
<dbReference type="EMBL" id="CAJVQB010015275">
    <property type="protein sequence ID" value="CAG8773567.1"/>
    <property type="molecule type" value="Genomic_DNA"/>
</dbReference>
<dbReference type="Proteomes" id="UP000789901">
    <property type="component" value="Unassembled WGS sequence"/>
</dbReference>
<feature type="non-terminal residue" evidence="3">
    <location>
        <position position="1"/>
    </location>
</feature>
<keyword evidence="4" id="KW-1185">Reference proteome</keyword>
<gene>
    <name evidence="3" type="ORF">GMARGA_LOCUS18811</name>
</gene>
<feature type="compositionally biased region" description="Basic and acidic residues" evidence="1">
    <location>
        <begin position="240"/>
        <end position="252"/>
    </location>
</feature>
<reference evidence="3 4" key="1">
    <citation type="submission" date="2021-06" db="EMBL/GenBank/DDBJ databases">
        <authorList>
            <person name="Kallberg Y."/>
            <person name="Tangrot J."/>
            <person name="Rosling A."/>
        </authorList>
    </citation>
    <scope>NUCLEOTIDE SEQUENCE [LARGE SCALE GENOMIC DNA]</scope>
    <source>
        <strain evidence="3 4">120-4 pot B 10/14</strain>
    </source>
</reference>
<keyword evidence="2" id="KW-0472">Membrane</keyword>
<comment type="caution">
    <text evidence="3">The sequence shown here is derived from an EMBL/GenBank/DDBJ whole genome shotgun (WGS) entry which is preliminary data.</text>
</comment>
<evidence type="ECO:0000313" key="3">
    <source>
        <dbReference type="EMBL" id="CAG8773567.1"/>
    </source>
</evidence>
<name>A0ABN7VHZ5_GIGMA</name>